<organism evidence="2 3">
    <name type="scientific">Parnassius apollo</name>
    <name type="common">Apollo butterfly</name>
    <name type="synonym">Papilio apollo</name>
    <dbReference type="NCBI Taxonomy" id="110799"/>
    <lineage>
        <taxon>Eukaryota</taxon>
        <taxon>Metazoa</taxon>
        <taxon>Ecdysozoa</taxon>
        <taxon>Arthropoda</taxon>
        <taxon>Hexapoda</taxon>
        <taxon>Insecta</taxon>
        <taxon>Pterygota</taxon>
        <taxon>Neoptera</taxon>
        <taxon>Endopterygota</taxon>
        <taxon>Lepidoptera</taxon>
        <taxon>Glossata</taxon>
        <taxon>Ditrysia</taxon>
        <taxon>Papilionoidea</taxon>
        <taxon>Papilionidae</taxon>
        <taxon>Parnassiinae</taxon>
        <taxon>Parnassini</taxon>
        <taxon>Parnassius</taxon>
        <taxon>Parnassius</taxon>
    </lineage>
</organism>
<comment type="caution">
    <text evidence="2">The sequence shown here is derived from an EMBL/GenBank/DDBJ whole genome shotgun (WGS) entry which is preliminary data.</text>
</comment>
<gene>
    <name evidence="2" type="ORF">PAPOLLO_LOCUS897</name>
</gene>
<evidence type="ECO:0000313" key="3">
    <source>
        <dbReference type="Proteomes" id="UP000691718"/>
    </source>
</evidence>
<keyword evidence="3" id="KW-1185">Reference proteome</keyword>
<feature type="compositionally biased region" description="Basic and acidic residues" evidence="1">
    <location>
        <begin position="12"/>
        <end position="26"/>
    </location>
</feature>
<name>A0A8S3W149_PARAO</name>
<sequence>MYNNRSKNIMDMLEKPSKKKTLKNDYENPVPSTSRESRNKAMVVYTENNSSDMEEPYSPVVSEYLPRNHTSRSSSLVRELCSPLSSSLIHDMINSPQNDSESTFKFDTPLKMHNVVDFIASPLIIYTNMSIIDNSKELADDSDITSQDNYYNTIEGVKPLSPSIDISSSSIKENSLNLKNLPQNAEIPLSSSVTNTDSIVTDVICNVTDTNHFDTAEATKSQPLLINEGNFKPRKKTSNTSEWISVKSKKNKNKVNRKWAYDVDGRKILLLHFKEMKADPNLSGKLLYKCEFEQENYYVLDICNRSSSRKRKWNGTPADVELKPAYNGPLPISKALHKDLNSLCE</sequence>
<evidence type="ECO:0000256" key="1">
    <source>
        <dbReference type="SAM" id="MobiDB-lite"/>
    </source>
</evidence>
<feature type="region of interest" description="Disordered" evidence="1">
    <location>
        <begin position="1"/>
        <end position="37"/>
    </location>
</feature>
<reference evidence="2" key="1">
    <citation type="submission" date="2021-04" db="EMBL/GenBank/DDBJ databases">
        <authorList>
            <person name="Tunstrom K."/>
        </authorList>
    </citation>
    <scope>NUCLEOTIDE SEQUENCE</scope>
</reference>
<accession>A0A8S3W149</accession>
<dbReference type="Proteomes" id="UP000691718">
    <property type="component" value="Unassembled WGS sequence"/>
</dbReference>
<evidence type="ECO:0000313" key="2">
    <source>
        <dbReference type="EMBL" id="CAG4934909.1"/>
    </source>
</evidence>
<dbReference type="OrthoDB" id="6136790at2759"/>
<dbReference type="EMBL" id="CAJQZP010000049">
    <property type="protein sequence ID" value="CAG4934909.1"/>
    <property type="molecule type" value="Genomic_DNA"/>
</dbReference>
<protein>
    <submittedName>
        <fullName evidence="2">(apollo) hypothetical protein</fullName>
    </submittedName>
</protein>
<proteinExistence type="predicted"/>
<dbReference type="AlphaFoldDB" id="A0A8S3W149"/>